<dbReference type="Proteomes" id="UP000245368">
    <property type="component" value="Chromosome"/>
</dbReference>
<dbReference type="KEGG" id="dez:DKM44_01675"/>
<keyword evidence="2" id="KW-1185">Reference proteome</keyword>
<evidence type="ECO:0000313" key="2">
    <source>
        <dbReference type="Proteomes" id="UP000245368"/>
    </source>
</evidence>
<dbReference type="Pfam" id="PF06821">
    <property type="entry name" value="Ser_hydrolase"/>
    <property type="match status" value="1"/>
</dbReference>
<protein>
    <submittedName>
        <fullName evidence="1">Alpha/beta hydrolase</fullName>
    </submittedName>
</protein>
<reference evidence="1 2" key="1">
    <citation type="submission" date="2018-05" db="EMBL/GenBank/DDBJ databases">
        <title>Complete Genome Sequence of Deinococcus sp. strain 17bor-2.</title>
        <authorList>
            <person name="Srinivasan S."/>
        </authorList>
    </citation>
    <scope>NUCLEOTIDE SEQUENCE [LARGE SCALE GENOMIC DNA]</scope>
    <source>
        <strain evidence="1 2">17bor-2</strain>
    </source>
</reference>
<dbReference type="InterPro" id="IPR029058">
    <property type="entry name" value="AB_hydrolase_fold"/>
</dbReference>
<keyword evidence="1" id="KW-0378">Hydrolase</keyword>
<dbReference type="Gene3D" id="3.40.50.1820">
    <property type="entry name" value="alpha/beta hydrolase"/>
    <property type="match status" value="1"/>
</dbReference>
<dbReference type="GO" id="GO:0016787">
    <property type="term" value="F:hydrolase activity"/>
    <property type="evidence" value="ECO:0007669"/>
    <property type="project" value="UniProtKB-KW"/>
</dbReference>
<evidence type="ECO:0000313" key="1">
    <source>
        <dbReference type="EMBL" id="AWN22110.1"/>
    </source>
</evidence>
<accession>A0A2Z3JFH8</accession>
<dbReference type="AlphaFoldDB" id="A0A2Z3JFH8"/>
<dbReference type="RefSeq" id="WP_109824880.1">
    <property type="nucleotide sequence ID" value="NZ_CP029494.1"/>
</dbReference>
<sequence length="187" mass="20237">MTPTLIFVPGLGSSGPQHWQTLWQGKFGGVRVEQDDWNAPTPESWAARLHEVIEATLGDLLLVAHSAGVLTVAAYAQRYASSPRVSGALLVAPPDVERADMPQEVYPLRAVPLAALPFPALVVASENDPYATFERAAELAEAWEAELVTVGEAGHINVESGHGEWEEGEILLSEVLHAWTPPDIVRF</sequence>
<proteinExistence type="predicted"/>
<dbReference type="InterPro" id="IPR010662">
    <property type="entry name" value="RBBP9/YdeN"/>
</dbReference>
<organism evidence="1 2">
    <name type="scientific">Deinococcus irradiatisoli</name>
    <dbReference type="NCBI Taxonomy" id="2202254"/>
    <lineage>
        <taxon>Bacteria</taxon>
        <taxon>Thermotogati</taxon>
        <taxon>Deinococcota</taxon>
        <taxon>Deinococci</taxon>
        <taxon>Deinococcales</taxon>
        <taxon>Deinococcaceae</taxon>
        <taxon>Deinococcus</taxon>
    </lineage>
</organism>
<name>A0A2Z3JFH8_9DEIO</name>
<dbReference type="OrthoDB" id="9804993at2"/>
<gene>
    <name evidence="1" type="ORF">DKM44_01675</name>
</gene>
<dbReference type="EMBL" id="CP029494">
    <property type="protein sequence ID" value="AWN22110.1"/>
    <property type="molecule type" value="Genomic_DNA"/>
</dbReference>
<dbReference type="SUPFAM" id="SSF53474">
    <property type="entry name" value="alpha/beta-Hydrolases"/>
    <property type="match status" value="1"/>
</dbReference>